<gene>
    <name evidence="3" type="ORF">DC3_03450</name>
</gene>
<dbReference type="Pfam" id="PF07931">
    <property type="entry name" value="CPT"/>
    <property type="match status" value="1"/>
</dbReference>
<dbReference type="OrthoDB" id="9811101at2"/>
<dbReference type="InterPro" id="IPR027417">
    <property type="entry name" value="P-loop_NTPase"/>
</dbReference>
<reference evidence="3 4" key="1">
    <citation type="submission" date="2019-07" db="EMBL/GenBank/DDBJ databases">
        <title>Whole genome shotgun sequence of Deinococcus cellulosilyticus NBRC 106333.</title>
        <authorList>
            <person name="Hosoyama A."/>
            <person name="Uohara A."/>
            <person name="Ohji S."/>
            <person name="Ichikawa N."/>
        </authorList>
    </citation>
    <scope>NUCLEOTIDE SEQUENCE [LARGE SCALE GENOMIC DNA]</scope>
    <source>
        <strain evidence="3 4">NBRC 106333</strain>
    </source>
</reference>
<dbReference type="GO" id="GO:0005524">
    <property type="term" value="F:ATP binding"/>
    <property type="evidence" value="ECO:0007669"/>
    <property type="project" value="InterPro"/>
</dbReference>
<dbReference type="AlphaFoldDB" id="A0A511MVX5"/>
<dbReference type="Gene3D" id="3.40.50.300">
    <property type="entry name" value="P-loop containing nucleotide triphosphate hydrolases"/>
    <property type="match status" value="1"/>
</dbReference>
<keyword evidence="3" id="KW-0808">Transferase</keyword>
<feature type="binding site" evidence="2">
    <location>
        <begin position="14"/>
        <end position="21"/>
    </location>
    <ligand>
        <name>ATP</name>
        <dbReference type="ChEBI" id="CHEBI:30616"/>
    </ligand>
</feature>
<evidence type="ECO:0000256" key="2">
    <source>
        <dbReference type="PIRSR" id="PIRSR007531-2"/>
    </source>
</evidence>
<comment type="caution">
    <text evidence="3">The sequence shown here is derived from an EMBL/GenBank/DDBJ whole genome shotgun (WGS) entry which is preliminary data.</text>
</comment>
<name>A0A511MVX5_DEIC1</name>
<evidence type="ECO:0000313" key="4">
    <source>
        <dbReference type="Proteomes" id="UP000321306"/>
    </source>
</evidence>
<dbReference type="PIRSF" id="PIRSF007531">
    <property type="entry name" value="CPT"/>
    <property type="match status" value="1"/>
</dbReference>
<dbReference type="RefSeq" id="WP_146881844.1">
    <property type="nucleotide sequence ID" value="NZ_BJXB01000001.1"/>
</dbReference>
<feature type="active site" evidence="1">
    <location>
        <position position="41"/>
    </location>
</feature>
<dbReference type="GO" id="GO:0016740">
    <property type="term" value="F:transferase activity"/>
    <property type="evidence" value="ECO:0007669"/>
    <property type="project" value="UniProtKB-KW"/>
</dbReference>
<evidence type="ECO:0000256" key="1">
    <source>
        <dbReference type="PIRSR" id="PIRSR007531-1"/>
    </source>
</evidence>
<dbReference type="Proteomes" id="UP000321306">
    <property type="component" value="Unassembled WGS sequence"/>
</dbReference>
<keyword evidence="4" id="KW-1185">Reference proteome</keyword>
<evidence type="ECO:0000313" key="3">
    <source>
        <dbReference type="EMBL" id="GEM44710.1"/>
    </source>
</evidence>
<accession>A0A511MVX5</accession>
<dbReference type="EMBL" id="BJXB01000001">
    <property type="protein sequence ID" value="GEM44710.1"/>
    <property type="molecule type" value="Genomic_DNA"/>
</dbReference>
<proteinExistence type="predicted"/>
<dbReference type="InterPro" id="IPR012853">
    <property type="entry name" value="CPT"/>
</dbReference>
<sequence>MTQNQQGQIILLNGASSAGKSTLCRAIQAQIDQPFLQFSLDFFFFRGEVLPDRRDSEGPFSWPVMRPKLFEGYFNCLSGLLDAGNNLVVDYIVETREQLAALVQRLSAFDVFYVGVHCPLEELERRELQRGDRRPGDARMDFQTVHTFSGYDFEVDSTDSPEHNAEKIIAAWKARASSGVFQQLFREFTSS</sequence>
<protein>
    <submittedName>
        <fullName evidence="3">Putative O-phosphotransferase</fullName>
    </submittedName>
</protein>
<organism evidence="3 4">
    <name type="scientific">Deinococcus cellulosilyticus (strain DSM 18568 / NBRC 106333 / KACC 11606 / 5516J-15)</name>
    <dbReference type="NCBI Taxonomy" id="1223518"/>
    <lineage>
        <taxon>Bacteria</taxon>
        <taxon>Thermotogati</taxon>
        <taxon>Deinococcota</taxon>
        <taxon>Deinococci</taxon>
        <taxon>Deinococcales</taxon>
        <taxon>Deinococcaceae</taxon>
        <taxon>Deinococcus</taxon>
    </lineage>
</organism>
<dbReference type="SUPFAM" id="SSF52540">
    <property type="entry name" value="P-loop containing nucleoside triphosphate hydrolases"/>
    <property type="match status" value="1"/>
</dbReference>